<comment type="caution">
    <text evidence="1">The sequence shown here is derived from an EMBL/GenBank/DDBJ whole genome shotgun (WGS) entry which is preliminary data.</text>
</comment>
<gene>
    <name evidence="1" type="ORF">P5673_021449</name>
</gene>
<dbReference type="AlphaFoldDB" id="A0AAD9Q874"/>
<evidence type="ECO:0000313" key="1">
    <source>
        <dbReference type="EMBL" id="KAK2556541.1"/>
    </source>
</evidence>
<keyword evidence="2" id="KW-1185">Reference proteome</keyword>
<name>A0AAD9Q874_ACRCE</name>
<reference evidence="1" key="2">
    <citation type="journal article" date="2023" name="Science">
        <title>Genomic signatures of disease resistance in endangered staghorn corals.</title>
        <authorList>
            <person name="Vollmer S.V."/>
            <person name="Selwyn J.D."/>
            <person name="Despard B.A."/>
            <person name="Roesel C.L."/>
        </authorList>
    </citation>
    <scope>NUCLEOTIDE SEQUENCE</scope>
    <source>
        <strain evidence="1">K2</strain>
    </source>
</reference>
<dbReference type="EMBL" id="JARQWQ010000055">
    <property type="protein sequence ID" value="KAK2556541.1"/>
    <property type="molecule type" value="Genomic_DNA"/>
</dbReference>
<accession>A0AAD9Q874</accession>
<evidence type="ECO:0000313" key="2">
    <source>
        <dbReference type="Proteomes" id="UP001249851"/>
    </source>
</evidence>
<sequence>MTPLLARTKVSVWNGKKSPRPSSYCPFHFSLATMNMLLSFVLVCCVLHAVSCLFVPTRMRNSVVNLEEPNEFCDEGPPGRYCLEDLSGWHDCHVEQGEMVDTIYYCPSNTRCACFYGPPCPGSLENPCQPFRLPPPIQPKFTAAYSAREILCSPMGCNTFTYYGGEMQSLVENKKRDDVHKGDFRSTFILPGNGSGYMEYEVLWKNEDCQKKEIKDFPETSIPSYFSYNGHVKLDSILCDQWIWKTGGHNIGQPTTFTAYYMYNKTYPDKRYREFGGANGIEYVPLLLQMDSNSGPVGKTSIRLNITITEFLPRVVNETLFEVPSFCLP</sequence>
<proteinExistence type="predicted"/>
<reference evidence="1" key="1">
    <citation type="journal article" date="2023" name="G3 (Bethesda)">
        <title>Whole genome assembly and annotation of the endangered Caribbean coral Acropora cervicornis.</title>
        <authorList>
            <person name="Selwyn J.D."/>
            <person name="Vollmer S.V."/>
        </authorList>
    </citation>
    <scope>NUCLEOTIDE SEQUENCE</scope>
    <source>
        <strain evidence="1">K2</strain>
    </source>
</reference>
<protein>
    <submittedName>
        <fullName evidence="1">Uncharacterized protein</fullName>
    </submittedName>
</protein>
<dbReference type="Proteomes" id="UP001249851">
    <property type="component" value="Unassembled WGS sequence"/>
</dbReference>
<organism evidence="1 2">
    <name type="scientific">Acropora cervicornis</name>
    <name type="common">Staghorn coral</name>
    <dbReference type="NCBI Taxonomy" id="6130"/>
    <lineage>
        <taxon>Eukaryota</taxon>
        <taxon>Metazoa</taxon>
        <taxon>Cnidaria</taxon>
        <taxon>Anthozoa</taxon>
        <taxon>Hexacorallia</taxon>
        <taxon>Scleractinia</taxon>
        <taxon>Astrocoeniina</taxon>
        <taxon>Acroporidae</taxon>
        <taxon>Acropora</taxon>
    </lineage>
</organism>